<keyword evidence="9 12" id="KW-0201">Cytochrome c-type biogenesis</keyword>
<evidence type="ECO:0000256" key="8">
    <source>
        <dbReference type="ARBA" id="ARBA00022692"/>
    </source>
</evidence>
<keyword evidence="10 12" id="KW-1133">Transmembrane helix</keyword>
<dbReference type="GO" id="GO:0015886">
    <property type="term" value="P:heme transport"/>
    <property type="evidence" value="ECO:0007669"/>
    <property type="project" value="InterPro"/>
</dbReference>
<dbReference type="GO" id="GO:0017004">
    <property type="term" value="P:cytochrome complex assembly"/>
    <property type="evidence" value="ECO:0007669"/>
    <property type="project" value="UniProtKB-KW"/>
</dbReference>
<keyword evidence="11 12" id="KW-0472">Membrane</keyword>
<dbReference type="NCBIfam" id="TIGR03141">
    <property type="entry name" value="cytochro_ccmD"/>
    <property type="match status" value="1"/>
</dbReference>
<evidence type="ECO:0000256" key="12">
    <source>
        <dbReference type="RuleBase" id="RU363101"/>
    </source>
</evidence>
<comment type="similarity">
    <text evidence="3 12">Belongs to the CcmD/CycX/HelD family.</text>
</comment>
<dbReference type="PANTHER" id="PTHR37531:SF1">
    <property type="entry name" value="HEME EXPORTER PROTEIN D"/>
    <property type="match status" value="1"/>
</dbReference>
<evidence type="ECO:0000256" key="2">
    <source>
        <dbReference type="ARBA" id="ARBA00004377"/>
    </source>
</evidence>
<evidence type="ECO:0000256" key="1">
    <source>
        <dbReference type="ARBA" id="ARBA00002442"/>
    </source>
</evidence>
<keyword evidence="7 12" id="KW-0997">Cell inner membrane</keyword>
<keyword evidence="15" id="KW-1185">Reference proteome</keyword>
<keyword evidence="6 12" id="KW-1003">Cell membrane</keyword>
<comment type="caution">
    <text evidence="14">The sequence shown here is derived from an EMBL/GenBank/DDBJ whole genome shotgun (WGS) entry which is preliminary data.</text>
</comment>
<accession>A0A5B0WPJ4</accession>
<reference evidence="14 15" key="1">
    <citation type="submission" date="2019-09" db="EMBL/GenBank/DDBJ databases">
        <authorList>
            <person name="Chen X.-Y."/>
        </authorList>
    </citation>
    <scope>NUCLEOTIDE SEQUENCE [LARGE SCALE GENOMIC DNA]</scope>
    <source>
        <strain evidence="14 15">NY5</strain>
    </source>
</reference>
<dbReference type="Pfam" id="PF04995">
    <property type="entry name" value="CcmD"/>
    <property type="match status" value="1"/>
</dbReference>
<evidence type="ECO:0000313" key="15">
    <source>
        <dbReference type="Proteomes" id="UP000323708"/>
    </source>
</evidence>
<keyword evidence="8 12" id="KW-0812">Transmembrane</keyword>
<evidence type="ECO:0000313" key="14">
    <source>
        <dbReference type="EMBL" id="KAA1188155.1"/>
    </source>
</evidence>
<keyword evidence="5 12" id="KW-0813">Transport</keyword>
<evidence type="ECO:0000256" key="11">
    <source>
        <dbReference type="ARBA" id="ARBA00023136"/>
    </source>
</evidence>
<dbReference type="GO" id="GO:0005886">
    <property type="term" value="C:plasma membrane"/>
    <property type="evidence" value="ECO:0007669"/>
    <property type="project" value="UniProtKB-SubCell"/>
</dbReference>
<dbReference type="InterPro" id="IPR007078">
    <property type="entry name" value="Haem_export_protD_CcmD"/>
</dbReference>
<dbReference type="AlphaFoldDB" id="A0A5B0WPJ4"/>
<dbReference type="GO" id="GO:1903607">
    <property type="term" value="P:cytochrome c biosynthetic process"/>
    <property type="evidence" value="ECO:0007669"/>
    <property type="project" value="TreeGrafter"/>
</dbReference>
<evidence type="ECO:0000256" key="9">
    <source>
        <dbReference type="ARBA" id="ARBA00022748"/>
    </source>
</evidence>
<evidence type="ECO:0000256" key="3">
    <source>
        <dbReference type="ARBA" id="ARBA00008741"/>
    </source>
</evidence>
<evidence type="ECO:0000256" key="7">
    <source>
        <dbReference type="ARBA" id="ARBA00022519"/>
    </source>
</evidence>
<feature type="region of interest" description="Disordered" evidence="13">
    <location>
        <begin position="52"/>
        <end position="75"/>
    </location>
</feature>
<evidence type="ECO:0000256" key="4">
    <source>
        <dbReference type="ARBA" id="ARBA00016461"/>
    </source>
</evidence>
<evidence type="ECO:0000256" key="5">
    <source>
        <dbReference type="ARBA" id="ARBA00022448"/>
    </source>
</evidence>
<evidence type="ECO:0000256" key="10">
    <source>
        <dbReference type="ARBA" id="ARBA00022989"/>
    </source>
</evidence>
<organism evidence="14 15">
    <name type="scientific">Pseudohalioglobus sediminis</name>
    <dbReference type="NCBI Taxonomy" id="2606449"/>
    <lineage>
        <taxon>Bacteria</taxon>
        <taxon>Pseudomonadati</taxon>
        <taxon>Pseudomonadota</taxon>
        <taxon>Gammaproteobacteria</taxon>
        <taxon>Cellvibrionales</taxon>
        <taxon>Halieaceae</taxon>
        <taxon>Pseudohalioglobus</taxon>
    </lineage>
</organism>
<evidence type="ECO:0000256" key="6">
    <source>
        <dbReference type="ARBA" id="ARBA00022475"/>
    </source>
</evidence>
<feature type="transmembrane region" description="Helical" evidence="12">
    <location>
        <begin position="20"/>
        <end position="36"/>
    </location>
</feature>
<dbReference type="Proteomes" id="UP000323708">
    <property type="component" value="Unassembled WGS sequence"/>
</dbReference>
<protein>
    <recommendedName>
        <fullName evidence="4 12">Heme exporter protein D</fullName>
    </recommendedName>
</protein>
<dbReference type="EMBL" id="VTUX01000011">
    <property type="protein sequence ID" value="KAA1188155.1"/>
    <property type="molecule type" value="Genomic_DNA"/>
</dbReference>
<dbReference type="RefSeq" id="WP_149613075.1">
    <property type="nucleotide sequence ID" value="NZ_VTUX01000011.1"/>
</dbReference>
<dbReference type="PANTHER" id="PTHR37531">
    <property type="entry name" value="HEME EXPORTER PROTEIN D"/>
    <property type="match status" value="1"/>
</dbReference>
<proteinExistence type="inferred from homology"/>
<gene>
    <name evidence="14" type="primary">ccmD</name>
    <name evidence="14" type="ORF">F0M18_19150</name>
</gene>
<evidence type="ECO:0000256" key="13">
    <source>
        <dbReference type="SAM" id="MobiDB-lite"/>
    </source>
</evidence>
<dbReference type="InterPro" id="IPR052075">
    <property type="entry name" value="Heme_exporter_D"/>
</dbReference>
<comment type="function">
    <text evidence="1 12">Required for the export of heme to the periplasm for the biogenesis of c-type cytochromes.</text>
</comment>
<comment type="subcellular location">
    <subcellularLocation>
        <location evidence="2 12">Cell inner membrane</location>
        <topology evidence="2 12">Single-pass membrane protein</topology>
    </subcellularLocation>
</comment>
<name>A0A5B0WPJ4_9GAMM</name>
<sequence length="75" mass="8151">MYFDSLEALLYMDGHGGFVWAAYAITLVVIVALLIAPRRRQKKLLAQLAGELRRERGAPSHSPTAVEGDTHASGS</sequence>